<keyword evidence="3" id="KW-1185">Reference proteome</keyword>
<dbReference type="InterPro" id="IPR009291">
    <property type="entry name" value="Vps62"/>
</dbReference>
<evidence type="ECO:0000313" key="3">
    <source>
        <dbReference type="Proteomes" id="UP000326924"/>
    </source>
</evidence>
<comment type="caution">
    <text evidence="2">The sequence shown here is derived from an EMBL/GenBank/DDBJ whole genome shotgun (WGS) entry which is preliminary data.</text>
</comment>
<accession>A0A5J5F9U3</accession>
<dbReference type="AlphaFoldDB" id="A0A5J5F9U3"/>
<dbReference type="Pfam" id="PF06101">
    <property type="entry name" value="Vps62"/>
    <property type="match status" value="1"/>
</dbReference>
<reference evidence="2 3" key="1">
    <citation type="submission" date="2019-09" db="EMBL/GenBank/DDBJ databases">
        <title>Draft genome of the ectomycorrhizal ascomycete Sphaerosporella brunnea.</title>
        <authorList>
            <consortium name="DOE Joint Genome Institute"/>
            <person name="Benucci G.M."/>
            <person name="Marozzi G."/>
            <person name="Antonielli L."/>
            <person name="Sanchez S."/>
            <person name="Marco P."/>
            <person name="Wang X."/>
            <person name="Falini L.B."/>
            <person name="Barry K."/>
            <person name="Haridas S."/>
            <person name="Lipzen A."/>
            <person name="Labutti K."/>
            <person name="Grigoriev I.V."/>
            <person name="Murat C."/>
            <person name="Martin F."/>
            <person name="Albertini E."/>
            <person name="Donnini D."/>
            <person name="Bonito G."/>
        </authorList>
    </citation>
    <scope>NUCLEOTIDE SEQUENCE [LARGE SCALE GENOMIC DNA]</scope>
    <source>
        <strain evidence="2 3">Sb_GMNB300</strain>
    </source>
</reference>
<organism evidence="2 3">
    <name type="scientific">Sphaerosporella brunnea</name>
    <dbReference type="NCBI Taxonomy" id="1250544"/>
    <lineage>
        <taxon>Eukaryota</taxon>
        <taxon>Fungi</taxon>
        <taxon>Dikarya</taxon>
        <taxon>Ascomycota</taxon>
        <taxon>Pezizomycotina</taxon>
        <taxon>Pezizomycetes</taxon>
        <taxon>Pezizales</taxon>
        <taxon>Pyronemataceae</taxon>
        <taxon>Sphaerosporella</taxon>
    </lineage>
</organism>
<evidence type="ECO:0008006" key="4">
    <source>
        <dbReference type="Google" id="ProtNLM"/>
    </source>
</evidence>
<gene>
    <name evidence="2" type="ORF">FN846DRAFT_927107</name>
</gene>
<name>A0A5J5F9U3_9PEZI</name>
<feature type="region of interest" description="Disordered" evidence="1">
    <location>
        <begin position="156"/>
        <end position="183"/>
    </location>
</feature>
<dbReference type="Proteomes" id="UP000326924">
    <property type="component" value="Unassembled WGS sequence"/>
</dbReference>
<dbReference type="EMBL" id="VXIS01000007">
    <property type="protein sequence ID" value="KAA8914254.1"/>
    <property type="molecule type" value="Genomic_DNA"/>
</dbReference>
<dbReference type="InParanoid" id="A0A5J5F9U3"/>
<sequence>MLLITRRAALCILCAFTALGWLWHIAVSERVSPERWNRGEYADAEAVLSGWRAGVCRHAGLCGNWISKGGKGHSSAEGVDGKTTQRIKAPQFVLDYTPYVYLHSEEKFMPGDIGEHLMHTRPYLNYTPITSKRNRPHLSNLADLNKYGEHVYLTSDDDPSNPPSWLRGDRNVPIDESTAGNKDEVGMSAAPGIIIWTQKEGGVIDAFYFYFYSFNLGNTVAGWRFGNHVGDWEHTAVRFVDGEPVSMFFSEHSGGAAYEFGVVEKIGKRVRSSIYSKLWPFADTPLKPVTYSARGSHANYPTPGVHYYAIPLHLLADHTNKGYLWDPLKNNYLYHYNLETDTLTSDASNLNAPVEWFHYEGRWGDKFYPLNDRRQYRVVGQYHYVNGPTSCKMKNLGRVEICQNEGICVVQPSLTYHLEGVDGPMPDEGDDWLEQLLHSQKHGEEEVTVEFANKAGAGDAEPAAEEKVFPGLRKGAAATKMTSRKTSPVIEWWHHM</sequence>
<dbReference type="PANTHER" id="PTHR48174">
    <property type="entry name" value="DUF946 FAMILY PROTEIN"/>
    <property type="match status" value="1"/>
</dbReference>
<dbReference type="OrthoDB" id="188042at2759"/>
<evidence type="ECO:0000313" key="2">
    <source>
        <dbReference type="EMBL" id="KAA8914254.1"/>
    </source>
</evidence>
<dbReference type="PANTHER" id="PTHR48174:SF5">
    <property type="entry name" value="VACUOLAR PROTEIN SORTING-ASSOCIATED PROTEIN 62"/>
    <property type="match status" value="1"/>
</dbReference>
<dbReference type="FunCoup" id="A0A5J5F9U3">
    <property type="interactions" value="13"/>
</dbReference>
<protein>
    <recommendedName>
        <fullName evidence="4">Vacuolar protein sorting-associated protein 62</fullName>
    </recommendedName>
</protein>
<evidence type="ECO:0000256" key="1">
    <source>
        <dbReference type="SAM" id="MobiDB-lite"/>
    </source>
</evidence>
<proteinExistence type="predicted"/>